<dbReference type="GO" id="GO:0016020">
    <property type="term" value="C:membrane"/>
    <property type="evidence" value="ECO:0007669"/>
    <property type="project" value="UniProtKB-SubCell"/>
</dbReference>
<comment type="subcellular location">
    <subcellularLocation>
        <location evidence="1">Membrane</location>
        <topology evidence="1">Multi-pass membrane protein</topology>
    </subcellularLocation>
</comment>
<evidence type="ECO:0000256" key="5">
    <source>
        <dbReference type="ARBA" id="ARBA00023136"/>
    </source>
</evidence>
<evidence type="ECO:0000256" key="6">
    <source>
        <dbReference type="RuleBase" id="RU363053"/>
    </source>
</evidence>
<proteinExistence type="inferred from homology"/>
<evidence type="ECO:0000256" key="2">
    <source>
        <dbReference type="ARBA" id="ARBA00006824"/>
    </source>
</evidence>
<accession>A0A022W6E6</accession>
<dbReference type="AlphaFoldDB" id="A0A022W6E6"/>
<evidence type="ECO:0000256" key="4">
    <source>
        <dbReference type="ARBA" id="ARBA00022989"/>
    </source>
</evidence>
<evidence type="ECO:0000256" key="3">
    <source>
        <dbReference type="ARBA" id="ARBA00022692"/>
    </source>
</evidence>
<dbReference type="PANTHER" id="PTHR11266:SF17">
    <property type="entry name" value="PROTEIN MPV17"/>
    <property type="match status" value="1"/>
</dbReference>
<organism evidence="7">
    <name type="scientific">Trichophyton rubrum CBS 288.86</name>
    <dbReference type="NCBI Taxonomy" id="1215330"/>
    <lineage>
        <taxon>Eukaryota</taxon>
        <taxon>Fungi</taxon>
        <taxon>Dikarya</taxon>
        <taxon>Ascomycota</taxon>
        <taxon>Pezizomycotina</taxon>
        <taxon>Eurotiomycetes</taxon>
        <taxon>Eurotiomycetidae</taxon>
        <taxon>Onygenales</taxon>
        <taxon>Arthrodermataceae</taxon>
        <taxon>Trichophyton</taxon>
    </lineage>
</organism>
<comment type="similarity">
    <text evidence="2 6">Belongs to the peroxisomal membrane protein PXMP2/4 family.</text>
</comment>
<dbReference type="Pfam" id="PF04117">
    <property type="entry name" value="Mpv17_PMP22"/>
    <property type="match status" value="1"/>
</dbReference>
<dbReference type="PANTHER" id="PTHR11266">
    <property type="entry name" value="PEROXISOMAL MEMBRANE PROTEIN 2, PXMP2 MPV17"/>
    <property type="match status" value="1"/>
</dbReference>
<sequence length="203" mass="22602">MLRWYQAKLAARPLLTQSVGSAVLFGTGDVLAQQLVDRVGIEKHDFARTSRMVLYGGAIFGPGATTWYKFMQRSIVLKNPKLTLVARVCADQTLFTPTHLTCFLSSMAILEGNDPLERLRTSFGTAYKTNLMLWPWVQAANFTFVPLEHRVLVVNLVSLGTCFVPCGEPPREYSTSLLILDYQPLGWNCILSLINSKGEKDSA</sequence>
<reference evidence="7" key="1">
    <citation type="submission" date="2014-02" db="EMBL/GenBank/DDBJ databases">
        <title>The Genome Sequence of Trichophyton rubrum (morphotype fischeri) CBS 288.86.</title>
        <authorList>
            <consortium name="The Broad Institute Genomics Platform"/>
            <person name="Cuomo C.A."/>
            <person name="White T.C."/>
            <person name="Graser Y."/>
            <person name="Martinez-Rossi N."/>
            <person name="Heitman J."/>
            <person name="Young S.K."/>
            <person name="Zeng Q."/>
            <person name="Gargeya S."/>
            <person name="Abouelleil A."/>
            <person name="Alvarado L."/>
            <person name="Chapman S.B."/>
            <person name="Gainer-Dewar J."/>
            <person name="Goldberg J."/>
            <person name="Griggs A."/>
            <person name="Gujja S."/>
            <person name="Hansen M."/>
            <person name="Howarth C."/>
            <person name="Imamovic A."/>
            <person name="Larimer J."/>
            <person name="Martinez D."/>
            <person name="Murphy C."/>
            <person name="Pearson M.D."/>
            <person name="Persinoti G."/>
            <person name="Poon T."/>
            <person name="Priest M."/>
            <person name="Roberts A.D."/>
            <person name="Saif S."/>
            <person name="Shea T.D."/>
            <person name="Sykes S.N."/>
            <person name="Wortman J."/>
            <person name="Nusbaum C."/>
            <person name="Birren B."/>
        </authorList>
    </citation>
    <scope>NUCLEOTIDE SEQUENCE [LARGE SCALE GENOMIC DNA]</scope>
    <source>
        <strain evidence="7">CBS 288.86</strain>
    </source>
</reference>
<keyword evidence="4" id="KW-1133">Transmembrane helix</keyword>
<dbReference type="OrthoDB" id="430207at2759"/>
<evidence type="ECO:0000256" key="1">
    <source>
        <dbReference type="ARBA" id="ARBA00004141"/>
    </source>
</evidence>
<evidence type="ECO:0008006" key="8">
    <source>
        <dbReference type="Google" id="ProtNLM"/>
    </source>
</evidence>
<name>A0A022W6E6_TRIRU</name>
<keyword evidence="3" id="KW-0812">Transmembrane</keyword>
<dbReference type="GO" id="GO:0005739">
    <property type="term" value="C:mitochondrion"/>
    <property type="evidence" value="ECO:0007669"/>
    <property type="project" value="TreeGrafter"/>
</dbReference>
<keyword evidence="5" id="KW-0472">Membrane</keyword>
<dbReference type="Proteomes" id="UP000023758">
    <property type="component" value="Unassembled WGS sequence"/>
</dbReference>
<gene>
    <name evidence="7" type="ORF">H103_03268</name>
</gene>
<evidence type="ECO:0000313" key="7">
    <source>
        <dbReference type="EMBL" id="EZF53874.1"/>
    </source>
</evidence>
<dbReference type="InterPro" id="IPR007248">
    <property type="entry name" value="Mpv17_PMP22"/>
</dbReference>
<protein>
    <recommendedName>
        <fullName evidence="8">Protein sym1</fullName>
    </recommendedName>
</protein>
<dbReference type="EMBL" id="KK207801">
    <property type="protein sequence ID" value="EZF53874.1"/>
    <property type="molecule type" value="Genomic_DNA"/>
</dbReference>